<organism evidence="2 3">
    <name type="scientific">Nonomuraea antimicrobica</name>
    <dbReference type="NCBI Taxonomy" id="561173"/>
    <lineage>
        <taxon>Bacteria</taxon>
        <taxon>Bacillati</taxon>
        <taxon>Actinomycetota</taxon>
        <taxon>Actinomycetes</taxon>
        <taxon>Streptosporangiales</taxon>
        <taxon>Streptosporangiaceae</taxon>
        <taxon>Nonomuraea</taxon>
    </lineage>
</organism>
<feature type="domain" description="Methyltransferase type 11" evidence="1">
    <location>
        <begin position="44"/>
        <end position="135"/>
    </location>
</feature>
<dbReference type="GO" id="GO:0032259">
    <property type="term" value="P:methylation"/>
    <property type="evidence" value="ECO:0007669"/>
    <property type="project" value="UniProtKB-KW"/>
</dbReference>
<dbReference type="EMBL" id="BAAAZP010000007">
    <property type="protein sequence ID" value="GAA3644733.1"/>
    <property type="molecule type" value="Genomic_DNA"/>
</dbReference>
<dbReference type="InterPro" id="IPR013216">
    <property type="entry name" value="Methyltransf_11"/>
</dbReference>
<evidence type="ECO:0000259" key="1">
    <source>
        <dbReference type="Pfam" id="PF08241"/>
    </source>
</evidence>
<keyword evidence="2" id="KW-0489">Methyltransferase</keyword>
<dbReference type="Gene3D" id="3.40.50.150">
    <property type="entry name" value="Vaccinia Virus protein VP39"/>
    <property type="match status" value="1"/>
</dbReference>
<reference evidence="3" key="1">
    <citation type="journal article" date="2019" name="Int. J. Syst. Evol. Microbiol.">
        <title>The Global Catalogue of Microorganisms (GCM) 10K type strain sequencing project: providing services to taxonomists for standard genome sequencing and annotation.</title>
        <authorList>
            <consortium name="The Broad Institute Genomics Platform"/>
            <consortium name="The Broad Institute Genome Sequencing Center for Infectious Disease"/>
            <person name="Wu L."/>
            <person name="Ma J."/>
        </authorList>
    </citation>
    <scope>NUCLEOTIDE SEQUENCE [LARGE SCALE GENOMIC DNA]</scope>
    <source>
        <strain evidence="3">JCM 16904</strain>
    </source>
</reference>
<evidence type="ECO:0000313" key="3">
    <source>
        <dbReference type="Proteomes" id="UP001500902"/>
    </source>
</evidence>
<gene>
    <name evidence="2" type="ORF">GCM10022224_004110</name>
</gene>
<keyword evidence="2" id="KW-0808">Transferase</keyword>
<dbReference type="CDD" id="cd02440">
    <property type="entry name" value="AdoMet_MTases"/>
    <property type="match status" value="1"/>
</dbReference>
<sequence length="253" mass="27175">MVACMPDHTELIKLLDLADAVPAAVALRARTYELLGLRPGDRAVDVGCGAGRAVAELSGRKVAAVGVDVSEEMIAVARERTPDADLRIGDAGDLPLPDGEMAGYRADKVYHELSDPARALAEARRVLAPDGRIVLVGQDWDTIVIDSDRPGLTRTIVQARADLVTAPRAARGYRNLLLDAGFREVEVEVHVGVHTGRTMLGLLTGLAEAVRAAGVITREQCEEWTAEQTRRAERDRLFLALPLFLAAATRGEG</sequence>
<dbReference type="InterPro" id="IPR029063">
    <property type="entry name" value="SAM-dependent_MTases_sf"/>
</dbReference>
<protein>
    <submittedName>
        <fullName evidence="2">Methyltransferase domain-containing protein</fullName>
    </submittedName>
</protein>
<dbReference type="Pfam" id="PF08241">
    <property type="entry name" value="Methyltransf_11"/>
    <property type="match status" value="1"/>
</dbReference>
<dbReference type="Proteomes" id="UP001500902">
    <property type="component" value="Unassembled WGS sequence"/>
</dbReference>
<dbReference type="PANTHER" id="PTHR43591:SF78">
    <property type="entry name" value="SLR0407 PROTEIN"/>
    <property type="match status" value="1"/>
</dbReference>
<comment type="caution">
    <text evidence="2">The sequence shown here is derived from an EMBL/GenBank/DDBJ whole genome shotgun (WGS) entry which is preliminary data.</text>
</comment>
<proteinExistence type="predicted"/>
<keyword evidence="3" id="KW-1185">Reference proteome</keyword>
<dbReference type="PANTHER" id="PTHR43591">
    <property type="entry name" value="METHYLTRANSFERASE"/>
    <property type="match status" value="1"/>
</dbReference>
<evidence type="ECO:0000313" key="2">
    <source>
        <dbReference type="EMBL" id="GAA3644733.1"/>
    </source>
</evidence>
<name>A0ABP7B0V9_9ACTN</name>
<dbReference type="GO" id="GO:0008168">
    <property type="term" value="F:methyltransferase activity"/>
    <property type="evidence" value="ECO:0007669"/>
    <property type="project" value="UniProtKB-KW"/>
</dbReference>
<dbReference type="SUPFAM" id="SSF53335">
    <property type="entry name" value="S-adenosyl-L-methionine-dependent methyltransferases"/>
    <property type="match status" value="1"/>
</dbReference>
<accession>A0ABP7B0V9</accession>